<feature type="transmembrane region" description="Helical" evidence="2">
    <location>
        <begin position="20"/>
        <end position="39"/>
    </location>
</feature>
<organism evidence="3 4">
    <name type="scientific">Fistulina hepatica ATCC 64428</name>
    <dbReference type="NCBI Taxonomy" id="1128425"/>
    <lineage>
        <taxon>Eukaryota</taxon>
        <taxon>Fungi</taxon>
        <taxon>Dikarya</taxon>
        <taxon>Basidiomycota</taxon>
        <taxon>Agaricomycotina</taxon>
        <taxon>Agaricomycetes</taxon>
        <taxon>Agaricomycetidae</taxon>
        <taxon>Agaricales</taxon>
        <taxon>Fistulinaceae</taxon>
        <taxon>Fistulina</taxon>
    </lineage>
</organism>
<accession>A0A0D7A801</accession>
<evidence type="ECO:0000256" key="1">
    <source>
        <dbReference type="SAM" id="MobiDB-lite"/>
    </source>
</evidence>
<name>A0A0D7A801_9AGAR</name>
<dbReference type="EMBL" id="KN882043">
    <property type="protein sequence ID" value="KIY46056.1"/>
    <property type="molecule type" value="Genomic_DNA"/>
</dbReference>
<keyword evidence="2" id="KW-0812">Transmembrane</keyword>
<reference evidence="3 4" key="1">
    <citation type="journal article" date="2015" name="Fungal Genet. Biol.">
        <title>Evolution of novel wood decay mechanisms in Agaricales revealed by the genome sequences of Fistulina hepatica and Cylindrobasidium torrendii.</title>
        <authorList>
            <person name="Floudas D."/>
            <person name="Held B.W."/>
            <person name="Riley R."/>
            <person name="Nagy L.G."/>
            <person name="Koehler G."/>
            <person name="Ransdell A.S."/>
            <person name="Younus H."/>
            <person name="Chow J."/>
            <person name="Chiniquy J."/>
            <person name="Lipzen A."/>
            <person name="Tritt A."/>
            <person name="Sun H."/>
            <person name="Haridas S."/>
            <person name="LaButti K."/>
            <person name="Ohm R.A."/>
            <person name="Kues U."/>
            <person name="Blanchette R.A."/>
            <person name="Grigoriev I.V."/>
            <person name="Minto R.E."/>
            <person name="Hibbett D.S."/>
        </authorList>
    </citation>
    <scope>NUCLEOTIDE SEQUENCE [LARGE SCALE GENOMIC DNA]</scope>
    <source>
        <strain evidence="3 4">ATCC 64428</strain>
    </source>
</reference>
<evidence type="ECO:0000256" key="2">
    <source>
        <dbReference type="SAM" id="Phobius"/>
    </source>
</evidence>
<gene>
    <name evidence="3" type="ORF">FISHEDRAFT_75902</name>
</gene>
<feature type="region of interest" description="Disordered" evidence="1">
    <location>
        <begin position="40"/>
        <end position="62"/>
    </location>
</feature>
<evidence type="ECO:0000313" key="3">
    <source>
        <dbReference type="EMBL" id="KIY46056.1"/>
    </source>
</evidence>
<sequence length="78" mass="8752">MLQRKSQNPAGRGRGRAYYLGGRLIPLFLYVLLLLVPAGDDDDDVPEPEAKDVDEPVDGDESEQVKMSFWAPVYNENN</sequence>
<keyword evidence="4" id="KW-1185">Reference proteome</keyword>
<keyword evidence="2" id="KW-1133">Transmembrane helix</keyword>
<protein>
    <submittedName>
        <fullName evidence="3">Uncharacterized protein</fullName>
    </submittedName>
</protein>
<dbReference type="AlphaFoldDB" id="A0A0D7A801"/>
<proteinExistence type="predicted"/>
<evidence type="ECO:0000313" key="4">
    <source>
        <dbReference type="Proteomes" id="UP000054144"/>
    </source>
</evidence>
<keyword evidence="2" id="KW-0472">Membrane</keyword>
<dbReference type="Proteomes" id="UP000054144">
    <property type="component" value="Unassembled WGS sequence"/>
</dbReference>